<organism evidence="1 2">
    <name type="scientific">Paenibacillus vini</name>
    <dbReference type="NCBI Taxonomy" id="1476024"/>
    <lineage>
        <taxon>Bacteria</taxon>
        <taxon>Bacillati</taxon>
        <taxon>Bacillota</taxon>
        <taxon>Bacilli</taxon>
        <taxon>Bacillales</taxon>
        <taxon>Paenibacillaceae</taxon>
        <taxon>Paenibacillus</taxon>
    </lineage>
</organism>
<dbReference type="Proteomes" id="UP000679992">
    <property type="component" value="Unassembled WGS sequence"/>
</dbReference>
<evidence type="ECO:0000313" key="1">
    <source>
        <dbReference type="EMBL" id="GIP54738.1"/>
    </source>
</evidence>
<accession>A0ABQ4MFG0</accession>
<gene>
    <name evidence="1" type="ORF">J42TS3_37730</name>
</gene>
<protein>
    <submittedName>
        <fullName evidence="1">Uncharacterized protein</fullName>
    </submittedName>
</protein>
<dbReference type="RefSeq" id="WP_213655939.1">
    <property type="nucleotide sequence ID" value="NZ_BOSL01000013.1"/>
</dbReference>
<keyword evidence="2" id="KW-1185">Reference proteome</keyword>
<comment type="caution">
    <text evidence="1">The sequence shown here is derived from an EMBL/GenBank/DDBJ whole genome shotgun (WGS) entry which is preliminary data.</text>
</comment>
<reference evidence="1 2" key="1">
    <citation type="submission" date="2021-03" db="EMBL/GenBank/DDBJ databases">
        <title>Antimicrobial resistance genes in bacteria isolated from Japanese honey, and their potential for conferring macrolide and lincosamide resistance in the American foulbrood pathogen Paenibacillus larvae.</title>
        <authorList>
            <person name="Okamoto M."/>
            <person name="Kumagai M."/>
            <person name="Kanamori H."/>
            <person name="Takamatsu D."/>
        </authorList>
    </citation>
    <scope>NUCLEOTIDE SEQUENCE [LARGE SCALE GENOMIC DNA]</scope>
    <source>
        <strain evidence="1 2">J42TS3</strain>
    </source>
</reference>
<evidence type="ECO:0000313" key="2">
    <source>
        <dbReference type="Proteomes" id="UP000679992"/>
    </source>
</evidence>
<sequence length="104" mass="11638">MSFEDKVESILRVANGERSVAKAKLTVVEETIHSLVDRLKSQGIAASVEKTKQALDTWKVNIDGYDFELVGIALIDLSDSQNIDLQKLVELEFIEGLKQRTGQY</sequence>
<proteinExistence type="predicted"/>
<dbReference type="EMBL" id="BOSL01000013">
    <property type="protein sequence ID" value="GIP54738.1"/>
    <property type="molecule type" value="Genomic_DNA"/>
</dbReference>
<name>A0ABQ4MFG0_9BACL</name>